<dbReference type="AlphaFoldDB" id="A0A2U8DR25"/>
<dbReference type="GO" id="GO:0016787">
    <property type="term" value="F:hydrolase activity"/>
    <property type="evidence" value="ECO:0007669"/>
    <property type="project" value="UniProtKB-KW"/>
</dbReference>
<accession>A0A2U8DR25</accession>
<dbReference type="KEGG" id="cdrk:B9W14_08510"/>
<organism evidence="5 6">
    <name type="scientific">Clostridium drakei</name>
    <dbReference type="NCBI Taxonomy" id="332101"/>
    <lineage>
        <taxon>Bacteria</taxon>
        <taxon>Bacillati</taxon>
        <taxon>Bacillota</taxon>
        <taxon>Clostridia</taxon>
        <taxon>Eubacteriales</taxon>
        <taxon>Clostridiaceae</taxon>
        <taxon>Clostridium</taxon>
    </lineage>
</organism>
<dbReference type="OrthoDB" id="9796612at2"/>
<keyword evidence="1" id="KW-1277">Toxin-antitoxin system</keyword>
<sequence>MVKREIVISRIDKLNEYINILKSVKKYDKKKYIDDPLIYGSSERFLHLSIECVLDIGNHVISDMRYRKPENNKDIFLVLHENKIINEKLKNNLCNMAGFRNILVHDYMKLDRGLVYDIINNNLKDIEAFVKIIVEYI</sequence>
<dbReference type="InterPro" id="IPR037038">
    <property type="entry name" value="HepT-like_sf"/>
</dbReference>
<evidence type="ECO:0000256" key="2">
    <source>
        <dbReference type="ARBA" id="ARBA00022722"/>
    </source>
</evidence>
<keyword evidence="6" id="KW-1185">Reference proteome</keyword>
<keyword evidence="3" id="KW-0378">Hydrolase</keyword>
<evidence type="ECO:0008006" key="7">
    <source>
        <dbReference type="Google" id="ProtNLM"/>
    </source>
</evidence>
<dbReference type="PANTHER" id="PTHR33397:SF5">
    <property type="entry name" value="RNASE YUTE-RELATED"/>
    <property type="match status" value="1"/>
</dbReference>
<evidence type="ECO:0000313" key="6">
    <source>
        <dbReference type="Proteomes" id="UP000244910"/>
    </source>
</evidence>
<dbReference type="NCBIfam" id="NF047751">
    <property type="entry name" value="HepT_toxin"/>
    <property type="match status" value="1"/>
</dbReference>
<gene>
    <name evidence="5" type="ORF">B9W14_08510</name>
</gene>
<dbReference type="PANTHER" id="PTHR33397">
    <property type="entry name" value="UPF0331 PROTEIN YUTE"/>
    <property type="match status" value="1"/>
</dbReference>
<comment type="similarity">
    <text evidence="4">Belongs to the HepT RNase toxin family.</text>
</comment>
<evidence type="ECO:0000256" key="4">
    <source>
        <dbReference type="ARBA" id="ARBA00024207"/>
    </source>
</evidence>
<dbReference type="EMBL" id="CP020953">
    <property type="protein sequence ID" value="AWI04532.1"/>
    <property type="molecule type" value="Genomic_DNA"/>
</dbReference>
<protein>
    <recommendedName>
        <fullName evidence="7">DUF86 domain-containing protein</fullName>
    </recommendedName>
</protein>
<name>A0A2U8DR25_9CLOT</name>
<dbReference type="Gene3D" id="1.20.120.580">
    <property type="entry name" value="bsu32300-like"/>
    <property type="match status" value="1"/>
</dbReference>
<keyword evidence="2" id="KW-0540">Nuclease</keyword>
<dbReference type="InterPro" id="IPR008201">
    <property type="entry name" value="HepT-like"/>
</dbReference>
<evidence type="ECO:0000256" key="3">
    <source>
        <dbReference type="ARBA" id="ARBA00022801"/>
    </source>
</evidence>
<proteinExistence type="inferred from homology"/>
<reference evidence="6" key="1">
    <citation type="submission" date="2017-04" db="EMBL/GenBank/DDBJ databases">
        <authorList>
            <person name="Song Y."/>
            <person name="Cho B.-K."/>
        </authorList>
    </citation>
    <scope>NUCLEOTIDE SEQUENCE [LARGE SCALE GENOMIC DNA]</scope>
    <source>
        <strain evidence="6">SL1</strain>
    </source>
</reference>
<dbReference type="InterPro" id="IPR052379">
    <property type="entry name" value="Type_VII_TA_RNase"/>
</dbReference>
<dbReference type="GO" id="GO:0004540">
    <property type="term" value="F:RNA nuclease activity"/>
    <property type="evidence" value="ECO:0007669"/>
    <property type="project" value="InterPro"/>
</dbReference>
<dbReference type="RefSeq" id="WP_032078005.1">
    <property type="nucleotide sequence ID" value="NZ_CP020953.1"/>
</dbReference>
<dbReference type="GO" id="GO:0110001">
    <property type="term" value="C:toxin-antitoxin complex"/>
    <property type="evidence" value="ECO:0007669"/>
    <property type="project" value="InterPro"/>
</dbReference>
<dbReference type="Pfam" id="PF01934">
    <property type="entry name" value="HepT-like"/>
    <property type="match status" value="1"/>
</dbReference>
<evidence type="ECO:0000313" key="5">
    <source>
        <dbReference type="EMBL" id="AWI04532.1"/>
    </source>
</evidence>
<evidence type="ECO:0000256" key="1">
    <source>
        <dbReference type="ARBA" id="ARBA00022649"/>
    </source>
</evidence>
<dbReference type="Proteomes" id="UP000244910">
    <property type="component" value="Chromosome"/>
</dbReference>